<evidence type="ECO:0000313" key="9">
    <source>
        <dbReference type="EMBL" id="HIY69210.1"/>
    </source>
</evidence>
<dbReference type="EMBL" id="DXDA01000058">
    <property type="protein sequence ID" value="HIY69210.1"/>
    <property type="molecule type" value="Genomic_DNA"/>
</dbReference>
<dbReference type="SUPFAM" id="SSF48452">
    <property type="entry name" value="TPR-like"/>
    <property type="match status" value="1"/>
</dbReference>
<protein>
    <submittedName>
        <fullName evidence="9">RagB/SusD family nutrient uptake outer membrane protein</fullName>
    </submittedName>
</protein>
<dbReference type="AlphaFoldDB" id="A0A9D1Z1Z3"/>
<keyword evidence="3 6" id="KW-0732">Signal</keyword>
<dbReference type="Proteomes" id="UP000886844">
    <property type="component" value="Unassembled WGS sequence"/>
</dbReference>
<dbReference type="InterPro" id="IPR012944">
    <property type="entry name" value="SusD_RagB_dom"/>
</dbReference>
<comment type="caution">
    <text evidence="9">The sequence shown here is derived from an EMBL/GenBank/DDBJ whole genome shotgun (WGS) entry which is preliminary data.</text>
</comment>
<dbReference type="InterPro" id="IPR033985">
    <property type="entry name" value="SusD-like_N"/>
</dbReference>
<sequence length="616" mass="70419">MKIKNIYRLGSLALLGTALSACTFLDTDPQIIPSDGYYTSETKLKYGLAGVYGALSSEALYGNYYSLQISNADDLCYFNNYNSTDTRPDRYNHAAGTSVIYDAWLKLYQGIKNANEYIQGVEASEIDPEELSVGKETYLAEAKFLRAYYHFLLAQAWGDVPLRVVSTTSPNPEDVQLAATPQEDVLKWCVDEIEAIVDDLSTDVELTPSRVNQEVAQGILARIYLFMAGETVAEVEGLSKQEMYKKAAEWAYKVIKIRGTDVSALNPSYEQVFINMIQDKYDTEYHESMWEVEFLGDRTSADKWTNGRIGDLIGLKSQSGVTNYSEWACNYSYGFYNGSYTLWQLYSETDRVETDLSAEDDEYNIKGKMVIDKRRIWNLPGYNFRGFNNQELKYDGKTVYIKQDQSMYRTPWIANNNFAMRTVEGLDPTIEDAFDTKDLVYDPDVMSAVRNAGKWRRETIYENQMSAKSLYTTINFPILRYSDVLLMYAEAINEYAGTPDNIAKEAVKTVRTRAGIQTNEVQLSDPQLFRELVRNERGRELVFEGLRKYDLIRWGIFETRMHQAGTNVPNDNKIRNKTITDFAATTYANVSERHIYLPIPTKELAVNHALTQNPLW</sequence>
<keyword evidence="5" id="KW-0998">Cell outer membrane</keyword>
<evidence type="ECO:0000256" key="6">
    <source>
        <dbReference type="SAM" id="SignalP"/>
    </source>
</evidence>
<evidence type="ECO:0000313" key="10">
    <source>
        <dbReference type="Proteomes" id="UP000886844"/>
    </source>
</evidence>
<dbReference type="GO" id="GO:0009279">
    <property type="term" value="C:cell outer membrane"/>
    <property type="evidence" value="ECO:0007669"/>
    <property type="project" value="UniProtKB-SubCell"/>
</dbReference>
<dbReference type="InterPro" id="IPR011990">
    <property type="entry name" value="TPR-like_helical_dom_sf"/>
</dbReference>
<evidence type="ECO:0000256" key="3">
    <source>
        <dbReference type="ARBA" id="ARBA00022729"/>
    </source>
</evidence>
<feature type="domain" description="RagB/SusD" evidence="7">
    <location>
        <begin position="287"/>
        <end position="616"/>
    </location>
</feature>
<feature type="domain" description="SusD-like N-terminal" evidence="8">
    <location>
        <begin position="24"/>
        <end position="225"/>
    </location>
</feature>
<keyword evidence="4" id="KW-0472">Membrane</keyword>
<dbReference type="Pfam" id="PF14322">
    <property type="entry name" value="SusD-like_3"/>
    <property type="match status" value="1"/>
</dbReference>
<accession>A0A9D1Z1Z3</accession>
<organism evidence="9 10">
    <name type="scientific">Candidatus Alistipes intestinigallinarum</name>
    <dbReference type="NCBI Taxonomy" id="2838440"/>
    <lineage>
        <taxon>Bacteria</taxon>
        <taxon>Pseudomonadati</taxon>
        <taxon>Bacteroidota</taxon>
        <taxon>Bacteroidia</taxon>
        <taxon>Bacteroidales</taxon>
        <taxon>Rikenellaceae</taxon>
        <taxon>Alistipes</taxon>
    </lineage>
</organism>
<evidence type="ECO:0000259" key="8">
    <source>
        <dbReference type="Pfam" id="PF14322"/>
    </source>
</evidence>
<proteinExistence type="inferred from homology"/>
<evidence type="ECO:0000256" key="1">
    <source>
        <dbReference type="ARBA" id="ARBA00004442"/>
    </source>
</evidence>
<feature type="chain" id="PRO_5038756237" evidence="6">
    <location>
        <begin position="21"/>
        <end position="616"/>
    </location>
</feature>
<gene>
    <name evidence="9" type="ORF">H9828_07315</name>
</gene>
<comment type="subcellular location">
    <subcellularLocation>
        <location evidence="1">Cell outer membrane</location>
    </subcellularLocation>
</comment>
<evidence type="ECO:0000256" key="5">
    <source>
        <dbReference type="ARBA" id="ARBA00023237"/>
    </source>
</evidence>
<dbReference type="PROSITE" id="PS51257">
    <property type="entry name" value="PROKAR_LIPOPROTEIN"/>
    <property type="match status" value="1"/>
</dbReference>
<evidence type="ECO:0000259" key="7">
    <source>
        <dbReference type="Pfam" id="PF07980"/>
    </source>
</evidence>
<dbReference type="Pfam" id="PF07980">
    <property type="entry name" value="SusD_RagB"/>
    <property type="match status" value="1"/>
</dbReference>
<evidence type="ECO:0000256" key="4">
    <source>
        <dbReference type="ARBA" id="ARBA00023136"/>
    </source>
</evidence>
<feature type="signal peptide" evidence="6">
    <location>
        <begin position="1"/>
        <end position="20"/>
    </location>
</feature>
<dbReference type="Gene3D" id="1.25.40.390">
    <property type="match status" value="2"/>
</dbReference>
<name>A0A9D1Z1Z3_9BACT</name>
<comment type="similarity">
    <text evidence="2">Belongs to the SusD family.</text>
</comment>
<reference evidence="9" key="2">
    <citation type="submission" date="2021-04" db="EMBL/GenBank/DDBJ databases">
        <authorList>
            <person name="Gilroy R."/>
        </authorList>
    </citation>
    <scope>NUCLEOTIDE SEQUENCE</scope>
    <source>
        <strain evidence="9">5134</strain>
    </source>
</reference>
<evidence type="ECO:0000256" key="2">
    <source>
        <dbReference type="ARBA" id="ARBA00006275"/>
    </source>
</evidence>
<reference evidence="9" key="1">
    <citation type="journal article" date="2021" name="PeerJ">
        <title>Extensive microbial diversity within the chicken gut microbiome revealed by metagenomics and culture.</title>
        <authorList>
            <person name="Gilroy R."/>
            <person name="Ravi A."/>
            <person name="Getino M."/>
            <person name="Pursley I."/>
            <person name="Horton D.L."/>
            <person name="Alikhan N.F."/>
            <person name="Baker D."/>
            <person name="Gharbi K."/>
            <person name="Hall N."/>
            <person name="Watson M."/>
            <person name="Adriaenssens E.M."/>
            <person name="Foster-Nyarko E."/>
            <person name="Jarju S."/>
            <person name="Secka A."/>
            <person name="Antonio M."/>
            <person name="Oren A."/>
            <person name="Chaudhuri R.R."/>
            <person name="La Ragione R."/>
            <person name="Hildebrand F."/>
            <person name="Pallen M.J."/>
        </authorList>
    </citation>
    <scope>NUCLEOTIDE SEQUENCE</scope>
    <source>
        <strain evidence="9">5134</strain>
    </source>
</reference>